<comment type="caution">
    <text evidence="1">The sequence shown here is derived from an EMBL/GenBank/DDBJ whole genome shotgun (WGS) entry which is preliminary data.</text>
</comment>
<evidence type="ECO:0000313" key="2">
    <source>
        <dbReference type="Proteomes" id="UP001318860"/>
    </source>
</evidence>
<accession>A0ABR0UFN1</accession>
<dbReference type="Proteomes" id="UP001318860">
    <property type="component" value="Unassembled WGS sequence"/>
</dbReference>
<dbReference type="EMBL" id="JABTTQ020002957">
    <property type="protein sequence ID" value="KAK6120955.1"/>
    <property type="molecule type" value="Genomic_DNA"/>
</dbReference>
<proteinExistence type="predicted"/>
<keyword evidence="2" id="KW-1185">Reference proteome</keyword>
<gene>
    <name evidence="1" type="ORF">DH2020_045303</name>
</gene>
<evidence type="ECO:0000313" key="1">
    <source>
        <dbReference type="EMBL" id="KAK6120955.1"/>
    </source>
</evidence>
<organism evidence="1 2">
    <name type="scientific">Rehmannia glutinosa</name>
    <name type="common">Chinese foxglove</name>
    <dbReference type="NCBI Taxonomy" id="99300"/>
    <lineage>
        <taxon>Eukaryota</taxon>
        <taxon>Viridiplantae</taxon>
        <taxon>Streptophyta</taxon>
        <taxon>Embryophyta</taxon>
        <taxon>Tracheophyta</taxon>
        <taxon>Spermatophyta</taxon>
        <taxon>Magnoliopsida</taxon>
        <taxon>eudicotyledons</taxon>
        <taxon>Gunneridae</taxon>
        <taxon>Pentapetalae</taxon>
        <taxon>asterids</taxon>
        <taxon>lamiids</taxon>
        <taxon>Lamiales</taxon>
        <taxon>Orobanchaceae</taxon>
        <taxon>Rehmannieae</taxon>
        <taxon>Rehmannia</taxon>
    </lineage>
</organism>
<reference evidence="1 2" key="1">
    <citation type="journal article" date="2021" name="Comput. Struct. Biotechnol. J.">
        <title>De novo genome assembly of the potent medicinal plant Rehmannia glutinosa using nanopore technology.</title>
        <authorList>
            <person name="Ma L."/>
            <person name="Dong C."/>
            <person name="Song C."/>
            <person name="Wang X."/>
            <person name="Zheng X."/>
            <person name="Niu Y."/>
            <person name="Chen S."/>
            <person name="Feng W."/>
        </authorList>
    </citation>
    <scope>NUCLEOTIDE SEQUENCE [LARGE SCALE GENOMIC DNA]</scope>
    <source>
        <strain evidence="1">DH-2019</strain>
    </source>
</reference>
<name>A0ABR0UFN1_REHGL</name>
<protein>
    <submittedName>
        <fullName evidence="1">Uncharacterized protein</fullName>
    </submittedName>
</protein>
<dbReference type="Gene3D" id="3.30.200.20">
    <property type="entry name" value="Phosphorylase Kinase, domain 1"/>
    <property type="match status" value="1"/>
</dbReference>
<sequence>MSSKVLRGILLSNKFSALIPLSLSLSSSSLSLKTTLVTLPFCFSAARHFASPSLQASFRFSMPPKNVRLCREKKTGDIFAMKKLKKSEMLRRGQTKENTEEPMKEPMFGGAFGRAYHNNADTTGTSRNDNGYYYSIKCSCATHIVAIDTTRMHKCTTKNRAARWRRRNDSAAKKVKWRAAEKRNENAAKVCNNFVSNAIRGITLGPLFLVMSFHRKISLLVKLPDKFVSPVILANVQFLDHQSIFPIKQEINHFIIPRVSIGRNVLVDPRRSIKVGVRTLTQNGNDPYQKNTTFNDHNVIPIRIGIRRCETTPFVSRRILNGKTDPTIRIRYSDPVIKKSYYAALAGTFE</sequence>